<name>A0A168R1K0_9BACL</name>
<dbReference type="AlphaFoldDB" id="A0A168R1K0"/>
<organism evidence="1 2">
    <name type="scientific">Paenibacillus antarcticus</name>
    <dbReference type="NCBI Taxonomy" id="253703"/>
    <lineage>
        <taxon>Bacteria</taxon>
        <taxon>Bacillati</taxon>
        <taxon>Bacillota</taxon>
        <taxon>Bacilli</taxon>
        <taxon>Bacillales</taxon>
        <taxon>Paenibacillaceae</taxon>
        <taxon>Paenibacillus</taxon>
    </lineage>
</organism>
<proteinExistence type="predicted"/>
<gene>
    <name evidence="1" type="ORF">PBAT_02220</name>
</gene>
<dbReference type="Proteomes" id="UP000077355">
    <property type="component" value="Unassembled WGS sequence"/>
</dbReference>
<dbReference type="EMBL" id="LVJI01000001">
    <property type="protein sequence ID" value="OAB48469.1"/>
    <property type="molecule type" value="Genomic_DNA"/>
</dbReference>
<protein>
    <submittedName>
        <fullName evidence="1">Terminase</fullName>
    </submittedName>
</protein>
<reference evidence="1 2" key="1">
    <citation type="submission" date="2016-03" db="EMBL/GenBank/DDBJ databases">
        <title>Draft genome sequence of Paenibacillus antarcticus CECT 5836.</title>
        <authorList>
            <person name="Shin S.-K."/>
            <person name="Yi H."/>
        </authorList>
    </citation>
    <scope>NUCLEOTIDE SEQUENCE [LARGE SCALE GENOMIC DNA]</scope>
    <source>
        <strain evidence="1 2">CECT 5836</strain>
    </source>
</reference>
<dbReference type="OrthoDB" id="2877109at2"/>
<comment type="caution">
    <text evidence="1">The sequence shown here is derived from an EMBL/GenBank/DDBJ whole genome shotgun (WGS) entry which is preliminary data.</text>
</comment>
<dbReference type="InterPro" id="IPR006448">
    <property type="entry name" value="Phage_term_ssu_P27"/>
</dbReference>
<keyword evidence="2" id="KW-1185">Reference proteome</keyword>
<accession>A0A168R1K0</accession>
<dbReference type="RefSeq" id="WP_068646095.1">
    <property type="nucleotide sequence ID" value="NZ_CP043611.1"/>
</dbReference>
<evidence type="ECO:0000313" key="2">
    <source>
        <dbReference type="Proteomes" id="UP000077355"/>
    </source>
</evidence>
<evidence type="ECO:0000313" key="1">
    <source>
        <dbReference type="EMBL" id="OAB48469.1"/>
    </source>
</evidence>
<sequence>MDEKKIKALKSELLKRIDKKKKVQLEKIDRYINLVEIYYSLDGAIKDHGIMITTINGSQEFTKPNPAIAEKNKVNSSLIALGKDLGLDVPIGSGEINTNGSDKSKSDLI</sequence>
<dbReference type="Pfam" id="PF05119">
    <property type="entry name" value="Terminase_4"/>
    <property type="match status" value="1"/>
</dbReference>